<dbReference type="InterPro" id="IPR024083">
    <property type="entry name" value="Fumarase/histidase_N"/>
</dbReference>
<dbReference type="Gene3D" id="1.10.40.30">
    <property type="entry name" value="Fumarase/aspartase (C-terminal domain)"/>
    <property type="match status" value="1"/>
</dbReference>
<dbReference type="HAMAP" id="MF_00006">
    <property type="entry name" value="Arg_succ_lyase"/>
    <property type="match status" value="1"/>
</dbReference>
<dbReference type="PRINTS" id="PR00149">
    <property type="entry name" value="FUMRATELYASE"/>
</dbReference>
<dbReference type="PANTHER" id="PTHR43814:SF1">
    <property type="entry name" value="ARGININOSUCCINATE LYASE"/>
    <property type="match status" value="1"/>
</dbReference>
<evidence type="ECO:0000259" key="1">
    <source>
        <dbReference type="Pfam" id="PF00206"/>
    </source>
</evidence>
<dbReference type="GO" id="GO:0004056">
    <property type="term" value="F:argininosuccinate lyase activity"/>
    <property type="evidence" value="ECO:0007669"/>
    <property type="project" value="UniProtKB-EC"/>
</dbReference>
<organism evidence="3">
    <name type="scientific">hydrothermal vent metagenome</name>
    <dbReference type="NCBI Taxonomy" id="652676"/>
    <lineage>
        <taxon>unclassified sequences</taxon>
        <taxon>metagenomes</taxon>
        <taxon>ecological metagenomes</taxon>
    </lineage>
</organism>
<dbReference type="PANTHER" id="PTHR43814">
    <property type="entry name" value="ARGININOSUCCINATE LYASE"/>
    <property type="match status" value="1"/>
</dbReference>
<dbReference type="FunFam" id="1.10.40.30:FF:000001">
    <property type="entry name" value="Argininosuccinate lyase"/>
    <property type="match status" value="1"/>
</dbReference>
<feature type="domain" description="Fumarate lyase N-terminal" evidence="1">
    <location>
        <begin position="8"/>
        <end position="298"/>
    </location>
</feature>
<dbReference type="InterPro" id="IPR020557">
    <property type="entry name" value="Fumarate_lyase_CS"/>
</dbReference>
<dbReference type="PROSITE" id="PS00163">
    <property type="entry name" value="FUMARATE_LYASES"/>
    <property type="match status" value="1"/>
</dbReference>
<dbReference type="Pfam" id="PF00206">
    <property type="entry name" value="Lyase_1"/>
    <property type="match status" value="1"/>
</dbReference>
<dbReference type="InterPro" id="IPR029419">
    <property type="entry name" value="Arg_succ_lyase_C"/>
</dbReference>
<dbReference type="Gene3D" id="1.20.200.10">
    <property type="entry name" value="Fumarase/aspartase (Central domain)"/>
    <property type="match status" value="1"/>
</dbReference>
<gene>
    <name evidence="3" type="ORF">MNBD_UNCLBAC01-136</name>
</gene>
<dbReference type="PRINTS" id="PR00145">
    <property type="entry name" value="ARGSUCLYASE"/>
</dbReference>
<dbReference type="EC" id="4.3.2.1" evidence="3"/>
<dbReference type="InterPro" id="IPR000362">
    <property type="entry name" value="Fumarate_lyase_fam"/>
</dbReference>
<name>A0A3B1DE03_9ZZZZ</name>
<keyword evidence="3" id="KW-0456">Lyase</keyword>
<sequence>MSKFWGSRFEGSSDSLADKFSFSISYDYRLAIYDVIGSIAHATMLGEQGIIPKTDANKIVSGLNKIGKQIDEEKFEFDPKEEDIHSNIQSALKKLIGKAADRLHTARSRNDLIVLDMKLYCLVELTIIINLLAKVQKAIIQFADQNQDVIIPAYTHLQSAQVVLLSHHMLAYVEMLERDKGRLFGALERLDTMPLGSCALSGTSLPIDRDFVAKELGFFATTQNSIDSVSDRDFIIEALSGLAIAGMHFSRMSEDLIIWATSEFNFIDIDWSLCTGSSIMPHKKNPDMLELIRGESAKLASNVNELLMLMKGLPLTYNRDLQLDKPPLFESVEKVKDMLGLLEKLFLTLKVNKSVVEERIHHEYFFSVDIMEYLIQKGITYREAHDTVGKMIKECVDKGKKIADLSDKELKKYSSKFESDVKKLLNPKMSVKIKKSLGSTNPKMVKKQIEKWKKVFK</sequence>
<feature type="domain" description="Argininosuccinate lyase C-terminal" evidence="2">
    <location>
        <begin position="368"/>
        <end position="432"/>
    </location>
</feature>
<dbReference type="Pfam" id="PF14698">
    <property type="entry name" value="ASL_C2"/>
    <property type="match status" value="1"/>
</dbReference>
<evidence type="ECO:0000313" key="3">
    <source>
        <dbReference type="EMBL" id="VAX35073.1"/>
    </source>
</evidence>
<evidence type="ECO:0000259" key="2">
    <source>
        <dbReference type="Pfam" id="PF14698"/>
    </source>
</evidence>
<dbReference type="AlphaFoldDB" id="A0A3B1DE03"/>
<dbReference type="GO" id="GO:0042450">
    <property type="term" value="P:L-arginine biosynthetic process via ornithine"/>
    <property type="evidence" value="ECO:0007669"/>
    <property type="project" value="InterPro"/>
</dbReference>
<dbReference type="InterPro" id="IPR009049">
    <property type="entry name" value="Argininosuccinate_lyase"/>
</dbReference>
<accession>A0A3B1DE03</accession>
<proteinExistence type="inferred from homology"/>
<dbReference type="NCBIfam" id="TIGR00838">
    <property type="entry name" value="argH"/>
    <property type="match status" value="1"/>
</dbReference>
<reference evidence="3" key="1">
    <citation type="submission" date="2018-06" db="EMBL/GenBank/DDBJ databases">
        <authorList>
            <person name="Zhirakovskaya E."/>
        </authorList>
    </citation>
    <scope>NUCLEOTIDE SEQUENCE</scope>
</reference>
<dbReference type="CDD" id="cd01359">
    <property type="entry name" value="Argininosuccinate_lyase"/>
    <property type="match status" value="1"/>
</dbReference>
<dbReference type="EMBL" id="UOGJ01000027">
    <property type="protein sequence ID" value="VAX35073.1"/>
    <property type="molecule type" value="Genomic_DNA"/>
</dbReference>
<dbReference type="InterPro" id="IPR008948">
    <property type="entry name" value="L-Aspartase-like"/>
</dbReference>
<dbReference type="Gene3D" id="1.10.275.10">
    <property type="entry name" value="Fumarase/aspartase (N-terminal domain)"/>
    <property type="match status" value="1"/>
</dbReference>
<dbReference type="GO" id="GO:0005829">
    <property type="term" value="C:cytosol"/>
    <property type="evidence" value="ECO:0007669"/>
    <property type="project" value="TreeGrafter"/>
</dbReference>
<dbReference type="InterPro" id="IPR022761">
    <property type="entry name" value="Fumarate_lyase_N"/>
</dbReference>
<protein>
    <submittedName>
        <fullName evidence="3">Argininosuccinate lyase</fullName>
        <ecNumber evidence="3">4.3.2.1</ecNumber>
    </submittedName>
</protein>
<dbReference type="FunFam" id="1.20.200.10:FF:000015">
    <property type="entry name" value="argininosuccinate lyase isoform X2"/>
    <property type="match status" value="1"/>
</dbReference>
<dbReference type="SUPFAM" id="SSF48557">
    <property type="entry name" value="L-aspartase-like"/>
    <property type="match status" value="1"/>
</dbReference>